<proteinExistence type="predicted"/>
<organism evidence="1 2">
    <name type="scientific">Ranatra chinensis</name>
    <dbReference type="NCBI Taxonomy" id="642074"/>
    <lineage>
        <taxon>Eukaryota</taxon>
        <taxon>Metazoa</taxon>
        <taxon>Ecdysozoa</taxon>
        <taxon>Arthropoda</taxon>
        <taxon>Hexapoda</taxon>
        <taxon>Insecta</taxon>
        <taxon>Pterygota</taxon>
        <taxon>Neoptera</taxon>
        <taxon>Paraneoptera</taxon>
        <taxon>Hemiptera</taxon>
        <taxon>Heteroptera</taxon>
        <taxon>Panheteroptera</taxon>
        <taxon>Nepomorpha</taxon>
        <taxon>Nepidae</taxon>
        <taxon>Ranatrinae</taxon>
        <taxon>Ranatra</taxon>
    </lineage>
</organism>
<reference evidence="1 2" key="1">
    <citation type="submission" date="2024-07" db="EMBL/GenBank/DDBJ databases">
        <title>Chromosome-level genome assembly of the water stick insect Ranatra chinensis (Heteroptera: Nepidae).</title>
        <authorList>
            <person name="Liu X."/>
        </authorList>
    </citation>
    <scope>NUCLEOTIDE SEQUENCE [LARGE SCALE GENOMIC DNA]</scope>
    <source>
        <strain evidence="1">Cailab_2021Rc</strain>
        <tissue evidence="1">Muscle</tissue>
    </source>
</reference>
<dbReference type="AlphaFoldDB" id="A0ABD0YXV7"/>
<comment type="caution">
    <text evidence="1">The sequence shown here is derived from an EMBL/GenBank/DDBJ whole genome shotgun (WGS) entry which is preliminary data.</text>
</comment>
<accession>A0ABD0YXV7</accession>
<gene>
    <name evidence="1" type="ORF">AAG570_000714</name>
</gene>
<evidence type="ECO:0000313" key="1">
    <source>
        <dbReference type="EMBL" id="KAL1140786.1"/>
    </source>
</evidence>
<protein>
    <submittedName>
        <fullName evidence="1">Uncharacterized protein</fullName>
    </submittedName>
</protein>
<dbReference type="Proteomes" id="UP001558652">
    <property type="component" value="Unassembled WGS sequence"/>
</dbReference>
<keyword evidence="2" id="KW-1185">Reference proteome</keyword>
<dbReference type="EMBL" id="JBFDAA010000001">
    <property type="protein sequence ID" value="KAL1140786.1"/>
    <property type="molecule type" value="Genomic_DNA"/>
</dbReference>
<evidence type="ECO:0000313" key="2">
    <source>
        <dbReference type="Proteomes" id="UP001558652"/>
    </source>
</evidence>
<name>A0ABD0YXV7_9HEMI</name>
<sequence>MPRTTESSHNPLFKSDGIFFEAEIFVKENFVVPTEYQAGDDGKSMRLFSNIIAVNFDALVQPEHQGFYYLVEYASERHFSTASSTSSSLENTFPAQEYFRFACAALLVAYLSVTDYVRGNANNPSPTAPPSEVVPVENLRDLIVRATARVGFLELLGTSY</sequence>